<proteinExistence type="predicted"/>
<dbReference type="AlphaFoldDB" id="A0A4Y2GU13"/>
<evidence type="ECO:0000313" key="1">
    <source>
        <dbReference type="EMBL" id="GBM57023.1"/>
    </source>
</evidence>
<gene>
    <name evidence="1" type="ORF">AVEN_85495_1</name>
</gene>
<keyword evidence="2" id="KW-1185">Reference proteome</keyword>
<comment type="caution">
    <text evidence="1">The sequence shown here is derived from an EMBL/GenBank/DDBJ whole genome shotgun (WGS) entry which is preliminary data.</text>
</comment>
<evidence type="ECO:0000313" key="2">
    <source>
        <dbReference type="Proteomes" id="UP000499080"/>
    </source>
</evidence>
<name>A0A4Y2GU13_ARAVE</name>
<organism evidence="1 2">
    <name type="scientific">Araneus ventricosus</name>
    <name type="common">Orbweaver spider</name>
    <name type="synonym">Epeira ventricosa</name>
    <dbReference type="NCBI Taxonomy" id="182803"/>
    <lineage>
        <taxon>Eukaryota</taxon>
        <taxon>Metazoa</taxon>
        <taxon>Ecdysozoa</taxon>
        <taxon>Arthropoda</taxon>
        <taxon>Chelicerata</taxon>
        <taxon>Arachnida</taxon>
        <taxon>Araneae</taxon>
        <taxon>Araneomorphae</taxon>
        <taxon>Entelegynae</taxon>
        <taxon>Araneoidea</taxon>
        <taxon>Araneidae</taxon>
        <taxon>Araneus</taxon>
    </lineage>
</organism>
<sequence>MFARRKHDFWSLPRSWGSADLWKDKVDAPSSFTVVPFILSELGGNGMKFLLRESLGCWILCWDPFQGSCLCWEIRCLVTRMFHMSFNPVEMNISRVEEDAFNILCKWTVSFKRGDGVEDGFAVSPDFNGLVGLTIPCAGFLDDN</sequence>
<dbReference type="EMBL" id="BGPR01001573">
    <property type="protein sequence ID" value="GBM57023.1"/>
    <property type="molecule type" value="Genomic_DNA"/>
</dbReference>
<dbReference type="Proteomes" id="UP000499080">
    <property type="component" value="Unassembled WGS sequence"/>
</dbReference>
<reference evidence="1 2" key="1">
    <citation type="journal article" date="2019" name="Sci. Rep.">
        <title>Orb-weaving spider Araneus ventricosus genome elucidates the spidroin gene catalogue.</title>
        <authorList>
            <person name="Kono N."/>
            <person name="Nakamura H."/>
            <person name="Ohtoshi R."/>
            <person name="Moran D.A.P."/>
            <person name="Shinohara A."/>
            <person name="Yoshida Y."/>
            <person name="Fujiwara M."/>
            <person name="Mori M."/>
            <person name="Tomita M."/>
            <person name="Arakawa K."/>
        </authorList>
    </citation>
    <scope>NUCLEOTIDE SEQUENCE [LARGE SCALE GENOMIC DNA]</scope>
</reference>
<protein>
    <submittedName>
        <fullName evidence="1">Uncharacterized protein</fullName>
    </submittedName>
</protein>
<accession>A0A4Y2GU13</accession>